<feature type="domain" description="ABC3 transporter permease C-terminal" evidence="8">
    <location>
        <begin position="297"/>
        <end position="410"/>
    </location>
</feature>
<protein>
    <submittedName>
        <fullName evidence="10">FtsX-like permease family protein</fullName>
    </submittedName>
</protein>
<evidence type="ECO:0000313" key="10">
    <source>
        <dbReference type="EMBL" id="MST63044.1"/>
    </source>
</evidence>
<dbReference type="AlphaFoldDB" id="A0A6N7XI21"/>
<sequence>MITLIKNSLANLKGHKLRLAIAFIWIIIGITSVVFVSSMGNAMSAVFKQSFKTIAPRAAIIYFEPSDDAFKTNQILFDPFSSSDVQILKTLDGVEKIETSDKYVSSTPTLGSSNDVYSDITYFDKIGSGAFVPSTDAKYKVTKGRSLTPADDGKRVIVLESNVVKDMFEDENPIGKGVTIKGLTYEVVGVLDSDTVYDPVEKGFKKRTPFDTSVPSSVVPEVSYNIISGKIANNSSINQVIVTVAEGFEISNVSDSIISELTSLHPNIMGEYKVQDRSSIQKSTEEMTKGIDKTVRLITIIAMVVGGVGIMNIMYVSVMERSKEIGIRRALGAKPRSILFQFLIESVFITTCGGVLGVIVGYAVTIYSKNFLPFKPIPSINTFLYSFIAIVLTGIIFGLVPALKASKVDPVKIIYK</sequence>
<feature type="transmembrane region" description="Helical" evidence="7">
    <location>
        <begin position="297"/>
        <end position="318"/>
    </location>
</feature>
<keyword evidence="4 7" id="KW-1133">Transmembrane helix</keyword>
<evidence type="ECO:0000259" key="9">
    <source>
        <dbReference type="Pfam" id="PF12704"/>
    </source>
</evidence>
<dbReference type="Proteomes" id="UP000440713">
    <property type="component" value="Unassembled WGS sequence"/>
</dbReference>
<feature type="transmembrane region" description="Helical" evidence="7">
    <location>
        <begin position="338"/>
        <end position="363"/>
    </location>
</feature>
<gene>
    <name evidence="10" type="ORF">FYJ71_08850</name>
</gene>
<dbReference type="PANTHER" id="PTHR30572">
    <property type="entry name" value="MEMBRANE COMPONENT OF TRANSPORTER-RELATED"/>
    <property type="match status" value="1"/>
</dbReference>
<evidence type="ECO:0000256" key="7">
    <source>
        <dbReference type="SAM" id="Phobius"/>
    </source>
</evidence>
<dbReference type="GO" id="GO:0005886">
    <property type="term" value="C:plasma membrane"/>
    <property type="evidence" value="ECO:0007669"/>
    <property type="project" value="UniProtKB-SubCell"/>
</dbReference>
<dbReference type="GO" id="GO:0022857">
    <property type="term" value="F:transmembrane transporter activity"/>
    <property type="evidence" value="ECO:0007669"/>
    <property type="project" value="TreeGrafter"/>
</dbReference>
<keyword evidence="3 7" id="KW-0812">Transmembrane</keyword>
<dbReference type="PANTHER" id="PTHR30572:SF4">
    <property type="entry name" value="ABC TRANSPORTER PERMEASE YTRF"/>
    <property type="match status" value="1"/>
</dbReference>
<evidence type="ECO:0000256" key="5">
    <source>
        <dbReference type="ARBA" id="ARBA00023136"/>
    </source>
</evidence>
<accession>A0A6N7XI21</accession>
<evidence type="ECO:0000256" key="4">
    <source>
        <dbReference type="ARBA" id="ARBA00022989"/>
    </source>
</evidence>
<comment type="subcellular location">
    <subcellularLocation>
        <location evidence="1">Cell membrane</location>
        <topology evidence="1">Multi-pass membrane protein</topology>
    </subcellularLocation>
</comment>
<dbReference type="InterPro" id="IPR003838">
    <property type="entry name" value="ABC3_permease_C"/>
</dbReference>
<keyword evidence="11" id="KW-1185">Reference proteome</keyword>
<evidence type="ECO:0000259" key="8">
    <source>
        <dbReference type="Pfam" id="PF02687"/>
    </source>
</evidence>
<evidence type="ECO:0000256" key="3">
    <source>
        <dbReference type="ARBA" id="ARBA00022692"/>
    </source>
</evidence>
<evidence type="ECO:0000256" key="1">
    <source>
        <dbReference type="ARBA" id="ARBA00004651"/>
    </source>
</evidence>
<dbReference type="Pfam" id="PF12704">
    <property type="entry name" value="MacB_PCD"/>
    <property type="match status" value="1"/>
</dbReference>
<dbReference type="InterPro" id="IPR025857">
    <property type="entry name" value="MacB_PCD"/>
</dbReference>
<keyword evidence="5 7" id="KW-0472">Membrane</keyword>
<dbReference type="RefSeq" id="WP_154538523.1">
    <property type="nucleotide sequence ID" value="NZ_JAXFFP010000015.1"/>
</dbReference>
<evidence type="ECO:0000313" key="11">
    <source>
        <dbReference type="Proteomes" id="UP000440713"/>
    </source>
</evidence>
<proteinExistence type="inferred from homology"/>
<feature type="transmembrane region" description="Helical" evidence="7">
    <location>
        <begin position="20"/>
        <end position="40"/>
    </location>
</feature>
<evidence type="ECO:0000256" key="6">
    <source>
        <dbReference type="ARBA" id="ARBA00038076"/>
    </source>
</evidence>
<comment type="caution">
    <text evidence="10">The sequence shown here is derived from an EMBL/GenBank/DDBJ whole genome shotgun (WGS) entry which is preliminary data.</text>
</comment>
<feature type="domain" description="MacB-like periplasmic core" evidence="9">
    <location>
        <begin position="21"/>
        <end position="257"/>
    </location>
</feature>
<comment type="similarity">
    <text evidence="6">Belongs to the ABC-4 integral membrane protein family.</text>
</comment>
<dbReference type="EMBL" id="VUNE01000005">
    <property type="protein sequence ID" value="MST63044.1"/>
    <property type="molecule type" value="Genomic_DNA"/>
</dbReference>
<dbReference type="Pfam" id="PF02687">
    <property type="entry name" value="FtsX"/>
    <property type="match status" value="1"/>
</dbReference>
<dbReference type="InterPro" id="IPR050250">
    <property type="entry name" value="Macrolide_Exporter_MacB"/>
</dbReference>
<evidence type="ECO:0000256" key="2">
    <source>
        <dbReference type="ARBA" id="ARBA00022475"/>
    </source>
</evidence>
<organism evidence="10 11">
    <name type="scientific">Peptostreptococcus porci</name>
    <dbReference type="NCBI Taxonomy" id="2652282"/>
    <lineage>
        <taxon>Bacteria</taxon>
        <taxon>Bacillati</taxon>
        <taxon>Bacillota</taxon>
        <taxon>Clostridia</taxon>
        <taxon>Peptostreptococcales</taxon>
        <taxon>Peptostreptococcaceae</taxon>
        <taxon>Peptostreptococcus</taxon>
    </lineage>
</organism>
<feature type="transmembrane region" description="Helical" evidence="7">
    <location>
        <begin position="383"/>
        <end position="403"/>
    </location>
</feature>
<keyword evidence="2" id="KW-1003">Cell membrane</keyword>
<name>A0A6N7XI21_9FIRM</name>
<reference evidence="10 11" key="1">
    <citation type="submission" date="2019-08" db="EMBL/GenBank/DDBJ databases">
        <title>In-depth cultivation of the pig gut microbiome towards novel bacterial diversity and tailored functional studies.</title>
        <authorList>
            <person name="Wylensek D."/>
            <person name="Hitch T.C.A."/>
            <person name="Clavel T."/>
        </authorList>
    </citation>
    <scope>NUCLEOTIDE SEQUENCE [LARGE SCALE GENOMIC DNA]</scope>
    <source>
        <strain evidence="10 11">WCA-SAB-591-4A-A</strain>
    </source>
</reference>